<dbReference type="Pfam" id="PF08240">
    <property type="entry name" value="ADH_N"/>
    <property type="match status" value="1"/>
</dbReference>
<evidence type="ECO:0000256" key="4">
    <source>
        <dbReference type="ARBA" id="ARBA00022723"/>
    </source>
</evidence>
<dbReference type="InterPro" id="IPR002364">
    <property type="entry name" value="Quin_OxRdtase/zeta-crystal_CS"/>
</dbReference>
<comment type="caution">
    <text evidence="9">The sequence shown here is derived from an EMBL/GenBank/DDBJ whole genome shotgun (WGS) entry which is preliminary data.</text>
</comment>
<dbReference type="PANTHER" id="PTHR42940">
    <property type="entry name" value="ALCOHOL DEHYDROGENASE 1-RELATED"/>
    <property type="match status" value="1"/>
</dbReference>
<dbReference type="EC" id="1.1.1.1" evidence="3"/>
<evidence type="ECO:0000259" key="8">
    <source>
        <dbReference type="SMART" id="SM00829"/>
    </source>
</evidence>
<dbReference type="EMBL" id="WUEY01000012">
    <property type="protein sequence ID" value="NEI72554.1"/>
    <property type="molecule type" value="Genomic_DNA"/>
</dbReference>
<dbReference type="InterPro" id="IPR013154">
    <property type="entry name" value="ADH-like_N"/>
</dbReference>
<dbReference type="SUPFAM" id="SSF51735">
    <property type="entry name" value="NAD(P)-binding Rossmann-fold domains"/>
    <property type="match status" value="1"/>
</dbReference>
<keyword evidence="4 7" id="KW-0479">Metal-binding</keyword>
<dbReference type="AlphaFoldDB" id="A0A6L9UAE8"/>
<keyword evidence="6" id="KW-0560">Oxidoreductase</keyword>
<dbReference type="Gene3D" id="3.90.180.10">
    <property type="entry name" value="Medium-chain alcohol dehydrogenases, catalytic domain"/>
    <property type="match status" value="1"/>
</dbReference>
<evidence type="ECO:0000256" key="1">
    <source>
        <dbReference type="ARBA" id="ARBA00001947"/>
    </source>
</evidence>
<dbReference type="Proteomes" id="UP000483035">
    <property type="component" value="Unassembled WGS sequence"/>
</dbReference>
<organism evidence="9 10">
    <name type="scientific">Rhizobium lusitanum</name>
    <dbReference type="NCBI Taxonomy" id="293958"/>
    <lineage>
        <taxon>Bacteria</taxon>
        <taxon>Pseudomonadati</taxon>
        <taxon>Pseudomonadota</taxon>
        <taxon>Alphaproteobacteria</taxon>
        <taxon>Hyphomicrobiales</taxon>
        <taxon>Rhizobiaceae</taxon>
        <taxon>Rhizobium/Agrobacterium group</taxon>
        <taxon>Rhizobium</taxon>
    </lineage>
</organism>
<dbReference type="InterPro" id="IPR002328">
    <property type="entry name" value="ADH_Zn_CS"/>
</dbReference>
<dbReference type="InterPro" id="IPR036291">
    <property type="entry name" value="NAD(P)-bd_dom_sf"/>
</dbReference>
<evidence type="ECO:0000256" key="5">
    <source>
        <dbReference type="ARBA" id="ARBA00022833"/>
    </source>
</evidence>
<protein>
    <recommendedName>
        <fullName evidence="3">alcohol dehydrogenase</fullName>
        <ecNumber evidence="3">1.1.1.1</ecNumber>
    </recommendedName>
</protein>
<evidence type="ECO:0000313" key="10">
    <source>
        <dbReference type="Proteomes" id="UP000483035"/>
    </source>
</evidence>
<sequence>MKAVVVAETGGVEVLKMQTVADPVAAAKDVIIKVDSCGVCYHDIVTRNGTLKAGVKMPLILGHEISGTVADVGRDVHDFKVGDRVTTVQRYHICGSCSYCRTGRETVCSDLKFLGDYGMVGGYAEYVAVEDDNVAIVPDNVPLDKASIVACTVGTIFNAMRDVGNIRVGETVLITGAGGGLGMHAVQLARHQGARVIAQTTSPGKADRLRELGAHEVVVHERSEDFSKQVRALTNGRGVDVAIDNVGNLLFQPIRRSIGISGRWILIGQLNGDFVPFNPAQLFLKNISMLSVTSTTRNQLRQCLELVSSGAIEPIVTEHMSLSEVRRAHELVEAGAVSGRIVLHPAA</sequence>
<dbReference type="PROSITE" id="PS01162">
    <property type="entry name" value="QOR_ZETA_CRYSTAL"/>
    <property type="match status" value="1"/>
</dbReference>
<proteinExistence type="inferred from homology"/>
<accession>A0A6L9UAE8</accession>
<evidence type="ECO:0000256" key="7">
    <source>
        <dbReference type="RuleBase" id="RU361277"/>
    </source>
</evidence>
<dbReference type="GO" id="GO:0004022">
    <property type="term" value="F:alcohol dehydrogenase (NAD+) activity"/>
    <property type="evidence" value="ECO:0007669"/>
    <property type="project" value="UniProtKB-EC"/>
</dbReference>
<dbReference type="InterPro" id="IPR020843">
    <property type="entry name" value="ER"/>
</dbReference>
<dbReference type="PROSITE" id="PS00059">
    <property type="entry name" value="ADH_ZINC"/>
    <property type="match status" value="1"/>
</dbReference>
<evidence type="ECO:0000256" key="6">
    <source>
        <dbReference type="ARBA" id="ARBA00023002"/>
    </source>
</evidence>
<dbReference type="SUPFAM" id="SSF50129">
    <property type="entry name" value="GroES-like"/>
    <property type="match status" value="1"/>
</dbReference>
<dbReference type="RefSeq" id="WP_163990080.1">
    <property type="nucleotide sequence ID" value="NZ_WUEY01000012.1"/>
</dbReference>
<comment type="similarity">
    <text evidence="2 7">Belongs to the zinc-containing alcohol dehydrogenase family.</text>
</comment>
<dbReference type="InterPro" id="IPR011032">
    <property type="entry name" value="GroES-like_sf"/>
</dbReference>
<reference evidence="9 10" key="1">
    <citation type="submission" date="2019-12" db="EMBL/GenBank/DDBJ databases">
        <title>Rhizobium genotypes associated with high levels of biological nitrogen fixation by grain legumes in a temperate-maritime cropping system.</title>
        <authorList>
            <person name="Maluk M."/>
            <person name="Francesc Ferrando Molina F."/>
            <person name="Lopez Del Egido L."/>
            <person name="Lafos M."/>
            <person name="Langarica-Fuentes A."/>
            <person name="Gebre Yohannes G."/>
            <person name="Young M.W."/>
            <person name="Martin P."/>
            <person name="Gantlett R."/>
            <person name="Kenicer G."/>
            <person name="Hawes C."/>
            <person name="Begg G.S."/>
            <person name="Quilliam R.S."/>
            <person name="Squire G.R."/>
            <person name="Poole P.S."/>
            <person name="Young P.W."/>
            <person name="Iannetta P.M."/>
            <person name="James E.K."/>
        </authorList>
    </citation>
    <scope>NUCLEOTIDE SEQUENCE [LARGE SCALE GENOMIC DNA]</scope>
    <source>
        <strain evidence="9 10">JHI1118</strain>
    </source>
</reference>
<dbReference type="GO" id="GO:0008270">
    <property type="term" value="F:zinc ion binding"/>
    <property type="evidence" value="ECO:0007669"/>
    <property type="project" value="InterPro"/>
</dbReference>
<dbReference type="InterPro" id="IPR013149">
    <property type="entry name" value="ADH-like_C"/>
</dbReference>
<evidence type="ECO:0000256" key="3">
    <source>
        <dbReference type="ARBA" id="ARBA00013190"/>
    </source>
</evidence>
<dbReference type="Pfam" id="PF00107">
    <property type="entry name" value="ADH_zinc_N"/>
    <property type="match status" value="1"/>
</dbReference>
<evidence type="ECO:0000313" key="9">
    <source>
        <dbReference type="EMBL" id="NEI72554.1"/>
    </source>
</evidence>
<dbReference type="PANTHER" id="PTHR42940:SF8">
    <property type="entry name" value="VACUOLAR PROTEIN SORTING-ASSOCIATED PROTEIN 11"/>
    <property type="match status" value="1"/>
</dbReference>
<evidence type="ECO:0000256" key="2">
    <source>
        <dbReference type="ARBA" id="ARBA00008072"/>
    </source>
</evidence>
<dbReference type="SMART" id="SM00829">
    <property type="entry name" value="PKS_ER"/>
    <property type="match status" value="1"/>
</dbReference>
<name>A0A6L9UAE8_9HYPH</name>
<comment type="cofactor">
    <cofactor evidence="1 7">
        <name>Zn(2+)</name>
        <dbReference type="ChEBI" id="CHEBI:29105"/>
    </cofactor>
</comment>
<feature type="domain" description="Enoyl reductase (ER)" evidence="8">
    <location>
        <begin position="10"/>
        <end position="343"/>
    </location>
</feature>
<dbReference type="GO" id="GO:0005737">
    <property type="term" value="C:cytoplasm"/>
    <property type="evidence" value="ECO:0007669"/>
    <property type="project" value="TreeGrafter"/>
</dbReference>
<gene>
    <name evidence="9" type="ORF">GR212_23625</name>
</gene>
<keyword evidence="5 7" id="KW-0862">Zinc</keyword>